<dbReference type="Proteomes" id="UP001259832">
    <property type="component" value="Unassembled WGS sequence"/>
</dbReference>
<feature type="transmembrane region" description="Helical" evidence="1">
    <location>
        <begin position="96"/>
        <end position="120"/>
    </location>
</feature>
<evidence type="ECO:0008006" key="5">
    <source>
        <dbReference type="Google" id="ProtNLM"/>
    </source>
</evidence>
<dbReference type="EMBL" id="JASMQC010000030">
    <property type="protein sequence ID" value="KAK1932243.1"/>
    <property type="molecule type" value="Genomic_DNA"/>
</dbReference>
<evidence type="ECO:0000313" key="4">
    <source>
        <dbReference type="Proteomes" id="UP001259832"/>
    </source>
</evidence>
<keyword evidence="2" id="KW-0732">Signal</keyword>
<keyword evidence="1" id="KW-0472">Membrane</keyword>
<feature type="signal peptide" evidence="2">
    <location>
        <begin position="1"/>
        <end position="20"/>
    </location>
</feature>
<dbReference type="PROSITE" id="PS51257">
    <property type="entry name" value="PROKAR_LIPOPROTEIN"/>
    <property type="match status" value="1"/>
</dbReference>
<name>A0AAD9LD50_9STRA</name>
<keyword evidence="4" id="KW-1185">Reference proteome</keyword>
<reference evidence="3" key="1">
    <citation type="submission" date="2023-08" db="EMBL/GenBank/DDBJ databases">
        <title>Reference Genome Resource for the Citrus Pathogen Phytophthora citrophthora.</title>
        <authorList>
            <person name="Moller H."/>
            <person name="Coetzee B."/>
            <person name="Rose L.J."/>
            <person name="Van Niekerk J.M."/>
        </authorList>
    </citation>
    <scope>NUCLEOTIDE SEQUENCE</scope>
    <source>
        <strain evidence="3">STE-U-9442</strain>
    </source>
</reference>
<proteinExistence type="predicted"/>
<keyword evidence="1" id="KW-1133">Transmembrane helix</keyword>
<keyword evidence="1" id="KW-0812">Transmembrane</keyword>
<gene>
    <name evidence="3" type="ORF">P3T76_012237</name>
</gene>
<feature type="chain" id="PRO_5042057288" description="RxLR effector protein" evidence="2">
    <location>
        <begin position="21"/>
        <end position="125"/>
    </location>
</feature>
<sequence length="125" mass="13421">MRLSFYLILFVSTSLACTEALPLGAAGSPSDSMKMEVKKTLTRLRRVHVEETEDRMFIPPIAAYSNLLHSTTTSTQSSQILHAAANHRPLPKEIKAVIAIIGVGIVTGAIITSAVLTTIITKAFG</sequence>
<evidence type="ECO:0000313" key="3">
    <source>
        <dbReference type="EMBL" id="KAK1932243.1"/>
    </source>
</evidence>
<evidence type="ECO:0000256" key="2">
    <source>
        <dbReference type="SAM" id="SignalP"/>
    </source>
</evidence>
<dbReference type="AlphaFoldDB" id="A0AAD9LD50"/>
<evidence type="ECO:0000256" key="1">
    <source>
        <dbReference type="SAM" id="Phobius"/>
    </source>
</evidence>
<organism evidence="3 4">
    <name type="scientific">Phytophthora citrophthora</name>
    <dbReference type="NCBI Taxonomy" id="4793"/>
    <lineage>
        <taxon>Eukaryota</taxon>
        <taxon>Sar</taxon>
        <taxon>Stramenopiles</taxon>
        <taxon>Oomycota</taxon>
        <taxon>Peronosporomycetes</taxon>
        <taxon>Peronosporales</taxon>
        <taxon>Peronosporaceae</taxon>
        <taxon>Phytophthora</taxon>
    </lineage>
</organism>
<accession>A0AAD9LD50</accession>
<comment type="caution">
    <text evidence="3">The sequence shown here is derived from an EMBL/GenBank/DDBJ whole genome shotgun (WGS) entry which is preliminary data.</text>
</comment>
<protein>
    <recommendedName>
        <fullName evidence="5">RxLR effector protein</fullName>
    </recommendedName>
</protein>